<dbReference type="SUPFAM" id="SSF56112">
    <property type="entry name" value="Protein kinase-like (PK-like)"/>
    <property type="match status" value="1"/>
</dbReference>
<evidence type="ECO:0000256" key="6">
    <source>
        <dbReference type="ARBA" id="ARBA00022527"/>
    </source>
</evidence>
<gene>
    <name evidence="21" type="ORF">C0Q70_00598</name>
</gene>
<dbReference type="InterPro" id="IPR001245">
    <property type="entry name" value="Ser-Thr/Tyr_kinase_cat_dom"/>
</dbReference>
<sequence>MTLERNMQPPHSCPESMSARCASAAIDIPRKDEPMYSRNSPNTLHVLTTSSDLEFSNSMLRLEHDADQLSLTEKSDVSSSPPNTTARSAPVTPTHNRSSSVDVGYRDGTQRGFFDGLLGCLRPVWTIIGKAAAAELKQQDDWEIPFESITDLQWLGSGAQGAVFLGKLCGEEVAVKKVRDIKETDIRNLRKLNHPNIISFKGVCTQAPCYCIIMEYCPYGQLYEVLQDGKEIPPSLVLDWSKQIASGMNYLHSHKIIHRDLKSPNVLVAKNDVVKISDFGTSREWNEKSTKMSFAGTVSWMAPEVIRNEPCNEKVDIWSFGVVLWEILTKEIPYKDVDSSAIIWGVGSNSLHLPVPDTCPDGFQLLMRQCWSAKPRNRPSFRQILMHLEIASPELLKYNREDFVEAQGLWREEIKEHFQKMKADGSHLPQLEEELIRRRKEELRHAQDVREHYERKLERANNLYMELTACMLQLEKRERELIKREQQFALYSKRRKSIVRPIIKAQERLDRLGKKRPHRSTAELNSPDSLKTEGTGSMTTSSEQVLPSPTKIRARKSRHRRNNSRGSITSPIKSPSRDCIVEGEGRNTLHPHEAVAAGSSSHHLEVSPSSFRYMGPATAIREHLTEDEYEHTEDHCKPSNVVPKVHSDQDNMNEVCFGCDGGCSDATCSSSKRSSQISADVESTCDSPARSPLRQGHESMLPTLGSLIDDPTTISPSVSTSNISESQTKPVPEKDSNENLNLHTDDFVYKIEEEEETHENTTATSLMENCTVNAALKRSICEQERPPKRSPALVQCMESVDSEANENRRGHAVKFRNIKHSEDSWSEEEGEVSEDESNNRRRTHYSTLSSEGAFSEEEGNMSEASHVTPDGGLLSTGSAENLQRELAKCTCVSDGLSDKEMTVKRMRNQVISPPERSYENCAPDSSSDSDECSNGTVSSTVQRTRSFENRDMVW</sequence>
<proteinExistence type="inferred from homology"/>
<evidence type="ECO:0000256" key="10">
    <source>
        <dbReference type="ARBA" id="ARBA00022777"/>
    </source>
</evidence>
<feature type="compositionally biased region" description="Basic and acidic residues" evidence="19">
    <location>
        <begin position="945"/>
        <end position="954"/>
    </location>
</feature>
<dbReference type="InterPro" id="IPR000719">
    <property type="entry name" value="Prot_kinase_dom"/>
</dbReference>
<comment type="subcellular location">
    <subcellularLocation>
        <location evidence="2">Cytoplasm</location>
    </subcellularLocation>
    <subcellularLocation>
        <location evidence="1">Membrane</location>
    </subcellularLocation>
</comment>
<dbReference type="PANTHER" id="PTHR44329">
    <property type="entry name" value="SERINE/THREONINE-PROTEIN KINASE TNNI3K-RELATED"/>
    <property type="match status" value="1"/>
</dbReference>
<keyword evidence="10 15" id="KW-0418">Kinase</keyword>
<dbReference type="InterPro" id="IPR017419">
    <property type="entry name" value="MAP3K12_MAP3K13"/>
</dbReference>
<dbReference type="Gene3D" id="3.30.200.20">
    <property type="entry name" value="Phosphorylase Kinase, domain 1"/>
    <property type="match status" value="1"/>
</dbReference>
<dbReference type="InterPro" id="IPR008271">
    <property type="entry name" value="Ser/Thr_kinase_AS"/>
</dbReference>
<feature type="compositionally biased region" description="Polar residues" evidence="19">
    <location>
        <begin position="69"/>
        <end position="101"/>
    </location>
</feature>
<keyword evidence="8" id="KW-0677">Repeat</keyword>
<name>A0A2T7PX45_POMCA</name>
<keyword evidence="22" id="KW-1185">Reference proteome</keyword>
<feature type="region of interest" description="Disordered" evidence="19">
    <location>
        <begin position="821"/>
        <end position="867"/>
    </location>
</feature>
<dbReference type="OMA" id="REYKSED"/>
<accession>A0A2T7PX45</accession>
<evidence type="ECO:0000256" key="2">
    <source>
        <dbReference type="ARBA" id="ARBA00004496"/>
    </source>
</evidence>
<feature type="region of interest" description="Disordered" evidence="19">
    <location>
        <begin position="908"/>
        <end position="954"/>
    </location>
</feature>
<keyword evidence="9 15" id="KW-0547">Nucleotide-binding</keyword>
<feature type="compositionally biased region" description="Low complexity" evidence="19">
    <location>
        <begin position="532"/>
        <end position="543"/>
    </location>
</feature>
<feature type="binding site" evidence="17">
    <location>
        <position position="176"/>
    </location>
    <ligand>
        <name>ATP</name>
        <dbReference type="ChEBI" id="CHEBI:30616"/>
    </ligand>
</feature>
<dbReference type="FunFam" id="3.30.200.20:FF:000095">
    <property type="entry name" value="Mitogen-activated protein kinase kinase kinase 12"/>
    <property type="match status" value="1"/>
</dbReference>
<feature type="compositionally biased region" description="Basic residues" evidence="19">
    <location>
        <begin position="552"/>
        <end position="563"/>
    </location>
</feature>
<dbReference type="STRING" id="400727.A0A2T7PX45"/>
<dbReference type="InterPro" id="IPR011009">
    <property type="entry name" value="Kinase-like_dom_sf"/>
</dbReference>
<keyword evidence="6 15" id="KW-0723">Serine/threonine-protein kinase</keyword>
<organism evidence="21 22">
    <name type="scientific">Pomacea canaliculata</name>
    <name type="common">Golden apple snail</name>
    <dbReference type="NCBI Taxonomy" id="400727"/>
    <lineage>
        <taxon>Eukaryota</taxon>
        <taxon>Metazoa</taxon>
        <taxon>Spiralia</taxon>
        <taxon>Lophotrochozoa</taxon>
        <taxon>Mollusca</taxon>
        <taxon>Gastropoda</taxon>
        <taxon>Caenogastropoda</taxon>
        <taxon>Architaenioglossa</taxon>
        <taxon>Ampullarioidea</taxon>
        <taxon>Ampullariidae</taxon>
        <taxon>Pomacea</taxon>
    </lineage>
</organism>
<evidence type="ECO:0000256" key="12">
    <source>
        <dbReference type="ARBA" id="ARBA00023136"/>
    </source>
</evidence>
<dbReference type="GO" id="GO:0005524">
    <property type="term" value="F:ATP binding"/>
    <property type="evidence" value="ECO:0007669"/>
    <property type="project" value="UniProtKB-KW"/>
</dbReference>
<dbReference type="GO" id="GO:0004709">
    <property type="term" value="F:MAP kinase kinase kinase activity"/>
    <property type="evidence" value="ECO:0007669"/>
    <property type="project" value="UniProtKB-EC"/>
</dbReference>
<evidence type="ECO:0000256" key="9">
    <source>
        <dbReference type="ARBA" id="ARBA00022741"/>
    </source>
</evidence>
<feature type="domain" description="Protein kinase" evidence="20">
    <location>
        <begin position="149"/>
        <end position="390"/>
    </location>
</feature>
<dbReference type="GO" id="GO:0106310">
    <property type="term" value="F:protein serine kinase activity"/>
    <property type="evidence" value="ECO:0007669"/>
    <property type="project" value="RHEA"/>
</dbReference>
<keyword evidence="18" id="KW-0175">Coiled coil</keyword>
<dbReference type="PROSITE" id="PS50011">
    <property type="entry name" value="PROTEIN_KINASE_DOM"/>
    <property type="match status" value="1"/>
</dbReference>
<comment type="similarity">
    <text evidence="3 15">Belongs to the protein kinase superfamily. STE Ser/Thr protein kinase family. MAP kinase kinase kinase subfamily.</text>
</comment>
<evidence type="ECO:0000256" key="4">
    <source>
        <dbReference type="ARBA" id="ARBA00012406"/>
    </source>
</evidence>
<dbReference type="AlphaFoldDB" id="A0A2T7PX45"/>
<feature type="compositionally biased region" description="Polar residues" evidence="19">
    <location>
        <begin position="932"/>
        <end position="944"/>
    </location>
</feature>
<evidence type="ECO:0000313" key="21">
    <source>
        <dbReference type="EMBL" id="PVD37995.1"/>
    </source>
</evidence>
<dbReference type="PANTHER" id="PTHR44329:SF304">
    <property type="entry name" value="MITOGEN-ACTIVATED PROTEIN KINASE KINASE KINASE 13-LIKE ISOFORM X1"/>
    <property type="match status" value="1"/>
</dbReference>
<evidence type="ECO:0000256" key="14">
    <source>
        <dbReference type="ARBA" id="ARBA00048329"/>
    </source>
</evidence>
<evidence type="ECO:0000256" key="17">
    <source>
        <dbReference type="PIRSR" id="PIRSR038165-51"/>
    </source>
</evidence>
<dbReference type="Pfam" id="PF07714">
    <property type="entry name" value="PK_Tyr_Ser-Thr"/>
    <property type="match status" value="1"/>
</dbReference>
<feature type="binding site" evidence="17">
    <location>
        <begin position="155"/>
        <end position="163"/>
    </location>
    <ligand>
        <name>ATP</name>
        <dbReference type="ChEBI" id="CHEBI:30616"/>
    </ligand>
</feature>
<comment type="caution">
    <text evidence="21">The sequence shown here is derived from an EMBL/GenBank/DDBJ whole genome shotgun (WGS) entry which is preliminary data.</text>
</comment>
<comment type="catalytic activity">
    <reaction evidence="14">
        <text>L-seryl-[protein] + ATP = O-phospho-L-seryl-[protein] + ADP + H(+)</text>
        <dbReference type="Rhea" id="RHEA:17989"/>
        <dbReference type="Rhea" id="RHEA-COMP:9863"/>
        <dbReference type="Rhea" id="RHEA-COMP:11604"/>
        <dbReference type="ChEBI" id="CHEBI:15378"/>
        <dbReference type="ChEBI" id="CHEBI:29999"/>
        <dbReference type="ChEBI" id="CHEBI:30616"/>
        <dbReference type="ChEBI" id="CHEBI:83421"/>
        <dbReference type="ChEBI" id="CHEBI:456216"/>
        <dbReference type="EC" id="2.7.11.25"/>
    </reaction>
</comment>
<feature type="compositionally biased region" description="Polar residues" evidence="19">
    <location>
        <begin position="712"/>
        <end position="729"/>
    </location>
</feature>
<protein>
    <recommendedName>
        <fullName evidence="4 15">Mitogen-activated protein kinase kinase kinase</fullName>
        <ecNumber evidence="4 15">2.7.11.25</ecNumber>
    </recommendedName>
</protein>
<evidence type="ECO:0000256" key="18">
    <source>
        <dbReference type="SAM" id="Coils"/>
    </source>
</evidence>
<feature type="region of interest" description="Disordered" evidence="19">
    <location>
        <begin position="670"/>
        <end position="739"/>
    </location>
</feature>
<evidence type="ECO:0000256" key="16">
    <source>
        <dbReference type="PIRSR" id="PIRSR038165-50"/>
    </source>
</evidence>
<evidence type="ECO:0000313" key="22">
    <source>
        <dbReference type="Proteomes" id="UP000245119"/>
    </source>
</evidence>
<dbReference type="GO" id="GO:0005737">
    <property type="term" value="C:cytoplasm"/>
    <property type="evidence" value="ECO:0007669"/>
    <property type="project" value="UniProtKB-SubCell"/>
</dbReference>
<keyword evidence="12" id="KW-0472">Membrane</keyword>
<dbReference type="EMBL" id="PZQS01000001">
    <property type="protein sequence ID" value="PVD37995.1"/>
    <property type="molecule type" value="Genomic_DNA"/>
</dbReference>
<evidence type="ECO:0000256" key="7">
    <source>
        <dbReference type="ARBA" id="ARBA00022679"/>
    </source>
</evidence>
<dbReference type="Proteomes" id="UP000245119">
    <property type="component" value="Linkage Group LG1"/>
</dbReference>
<dbReference type="GO" id="GO:0016020">
    <property type="term" value="C:membrane"/>
    <property type="evidence" value="ECO:0007669"/>
    <property type="project" value="UniProtKB-SubCell"/>
</dbReference>
<evidence type="ECO:0000256" key="19">
    <source>
        <dbReference type="SAM" id="MobiDB-lite"/>
    </source>
</evidence>
<dbReference type="FunFam" id="1.10.510.10:FF:000087">
    <property type="entry name" value="Mitogen-activated protein kinase kinase kinase 12"/>
    <property type="match status" value="1"/>
</dbReference>
<feature type="region of interest" description="Disordered" evidence="19">
    <location>
        <begin position="509"/>
        <end position="583"/>
    </location>
</feature>
<evidence type="ECO:0000256" key="8">
    <source>
        <dbReference type="ARBA" id="ARBA00022737"/>
    </source>
</evidence>
<feature type="region of interest" description="Disordered" evidence="19">
    <location>
        <begin position="69"/>
        <end position="103"/>
    </location>
</feature>
<feature type="active site" description="Proton acceptor" evidence="16">
    <location>
        <position position="260"/>
    </location>
</feature>
<dbReference type="Gene3D" id="1.10.510.10">
    <property type="entry name" value="Transferase(Phosphotransferase) domain 1"/>
    <property type="match status" value="1"/>
</dbReference>
<dbReference type="InterPro" id="IPR051681">
    <property type="entry name" value="Ser/Thr_Kinases-Pseudokinases"/>
</dbReference>
<evidence type="ECO:0000256" key="11">
    <source>
        <dbReference type="ARBA" id="ARBA00022840"/>
    </source>
</evidence>
<evidence type="ECO:0000256" key="5">
    <source>
        <dbReference type="ARBA" id="ARBA00022490"/>
    </source>
</evidence>
<evidence type="ECO:0000256" key="13">
    <source>
        <dbReference type="ARBA" id="ARBA00047559"/>
    </source>
</evidence>
<evidence type="ECO:0000256" key="15">
    <source>
        <dbReference type="PIRNR" id="PIRNR038165"/>
    </source>
</evidence>
<feature type="compositionally biased region" description="Acidic residues" evidence="19">
    <location>
        <begin position="824"/>
        <end position="836"/>
    </location>
</feature>
<feature type="coiled-coil region" evidence="18">
    <location>
        <begin position="436"/>
        <end position="477"/>
    </location>
</feature>
<dbReference type="PROSITE" id="PS00108">
    <property type="entry name" value="PROTEIN_KINASE_ST"/>
    <property type="match status" value="1"/>
</dbReference>
<dbReference type="OrthoDB" id="339325at2759"/>
<evidence type="ECO:0000256" key="1">
    <source>
        <dbReference type="ARBA" id="ARBA00004370"/>
    </source>
</evidence>
<keyword evidence="7 15" id="KW-0808">Transferase</keyword>
<comment type="catalytic activity">
    <reaction evidence="13">
        <text>L-threonyl-[protein] + ATP = O-phospho-L-threonyl-[protein] + ADP + H(+)</text>
        <dbReference type="Rhea" id="RHEA:46608"/>
        <dbReference type="Rhea" id="RHEA-COMP:11060"/>
        <dbReference type="Rhea" id="RHEA-COMP:11605"/>
        <dbReference type="ChEBI" id="CHEBI:15378"/>
        <dbReference type="ChEBI" id="CHEBI:30013"/>
        <dbReference type="ChEBI" id="CHEBI:30616"/>
        <dbReference type="ChEBI" id="CHEBI:61977"/>
        <dbReference type="ChEBI" id="CHEBI:456216"/>
        <dbReference type="EC" id="2.7.11.25"/>
    </reaction>
</comment>
<keyword evidence="11 15" id="KW-0067">ATP-binding</keyword>
<dbReference type="PRINTS" id="PR00109">
    <property type="entry name" value="TYRKINASE"/>
</dbReference>
<dbReference type="CDD" id="cd14059">
    <property type="entry name" value="STKc_MAP3K12_13"/>
    <property type="match status" value="1"/>
</dbReference>
<evidence type="ECO:0000256" key="3">
    <source>
        <dbReference type="ARBA" id="ARBA00006529"/>
    </source>
</evidence>
<dbReference type="PIRSF" id="PIRSF038165">
    <property type="entry name" value="MAPKKK12_MAPKKK13"/>
    <property type="match status" value="1"/>
</dbReference>
<feature type="compositionally biased region" description="Polar residues" evidence="19">
    <location>
        <begin position="564"/>
        <end position="573"/>
    </location>
</feature>
<reference evidence="21 22" key="1">
    <citation type="submission" date="2018-04" db="EMBL/GenBank/DDBJ databases">
        <title>The genome of golden apple snail Pomacea canaliculata provides insight into stress tolerance and invasive adaptation.</title>
        <authorList>
            <person name="Liu C."/>
            <person name="Liu B."/>
            <person name="Ren Y."/>
            <person name="Zhang Y."/>
            <person name="Wang H."/>
            <person name="Li S."/>
            <person name="Jiang F."/>
            <person name="Yin L."/>
            <person name="Zhang G."/>
            <person name="Qian W."/>
            <person name="Fan W."/>
        </authorList>
    </citation>
    <scope>NUCLEOTIDE SEQUENCE [LARGE SCALE GENOMIC DNA]</scope>
    <source>
        <strain evidence="21">SZHN2017</strain>
        <tissue evidence="21">Muscle</tissue>
    </source>
</reference>
<evidence type="ECO:0000259" key="20">
    <source>
        <dbReference type="PROSITE" id="PS50011"/>
    </source>
</evidence>
<dbReference type="EC" id="2.7.11.25" evidence="4 15"/>
<keyword evidence="5" id="KW-0963">Cytoplasm</keyword>
<dbReference type="SMART" id="SM00220">
    <property type="entry name" value="S_TKc"/>
    <property type="match status" value="1"/>
</dbReference>